<evidence type="ECO:0000313" key="4">
    <source>
        <dbReference type="EMBL" id="CDZ97539.1"/>
    </source>
</evidence>
<dbReference type="Gene3D" id="3.40.50.10190">
    <property type="entry name" value="BRCT domain"/>
    <property type="match status" value="4"/>
</dbReference>
<organism evidence="4">
    <name type="scientific">Phaffia rhodozyma</name>
    <name type="common">Yeast</name>
    <name type="synonym">Xanthophyllomyces dendrorhous</name>
    <dbReference type="NCBI Taxonomy" id="264483"/>
    <lineage>
        <taxon>Eukaryota</taxon>
        <taxon>Fungi</taxon>
        <taxon>Dikarya</taxon>
        <taxon>Basidiomycota</taxon>
        <taxon>Agaricomycotina</taxon>
        <taxon>Tremellomycetes</taxon>
        <taxon>Cystofilobasidiales</taxon>
        <taxon>Mrakiaceae</taxon>
        <taxon>Phaffia</taxon>
    </lineage>
</organism>
<dbReference type="AlphaFoldDB" id="A0A0F7SJL4"/>
<dbReference type="PROSITE" id="PS50172">
    <property type="entry name" value="BRCT"/>
    <property type="match status" value="4"/>
</dbReference>
<dbReference type="CDD" id="cd00027">
    <property type="entry name" value="BRCT"/>
    <property type="match status" value="1"/>
</dbReference>
<name>A0A0F7SJL4_PHARH</name>
<dbReference type="InterPro" id="IPR059215">
    <property type="entry name" value="BRCT2_TopBP1-like"/>
</dbReference>
<dbReference type="PANTHER" id="PTHR13561:SF20">
    <property type="entry name" value="DNA TOPOISOMERASE 2-BINDING PROTEIN 1"/>
    <property type="match status" value="1"/>
</dbReference>
<feature type="domain" description="BRCT" evidence="3">
    <location>
        <begin position="167"/>
        <end position="296"/>
    </location>
</feature>
<evidence type="ECO:0000256" key="2">
    <source>
        <dbReference type="SAM" id="MobiDB-lite"/>
    </source>
</evidence>
<feature type="compositionally biased region" description="Polar residues" evidence="2">
    <location>
        <begin position="334"/>
        <end position="346"/>
    </location>
</feature>
<keyword evidence="1" id="KW-0677">Repeat</keyword>
<feature type="domain" description="BRCT" evidence="3">
    <location>
        <begin position="492"/>
        <end position="591"/>
    </location>
</feature>
<dbReference type="PANTHER" id="PTHR13561">
    <property type="entry name" value="DNA REPLICATION REGULATOR DPB11-RELATED"/>
    <property type="match status" value="1"/>
</dbReference>
<dbReference type="GO" id="GO:0033314">
    <property type="term" value="P:mitotic DNA replication checkpoint signaling"/>
    <property type="evidence" value="ECO:0007669"/>
    <property type="project" value="TreeGrafter"/>
</dbReference>
<feature type="compositionally biased region" description="Basic and acidic residues" evidence="2">
    <location>
        <begin position="401"/>
        <end position="420"/>
    </location>
</feature>
<dbReference type="InterPro" id="IPR001357">
    <property type="entry name" value="BRCT_dom"/>
</dbReference>
<feature type="domain" description="BRCT" evidence="3">
    <location>
        <begin position="618"/>
        <end position="689"/>
    </location>
</feature>
<dbReference type="SMART" id="SM00292">
    <property type="entry name" value="BRCT"/>
    <property type="match status" value="4"/>
</dbReference>
<proteinExistence type="predicted"/>
<dbReference type="GO" id="GO:0006270">
    <property type="term" value="P:DNA replication initiation"/>
    <property type="evidence" value="ECO:0007669"/>
    <property type="project" value="TreeGrafter"/>
</dbReference>
<feature type="region of interest" description="Disordered" evidence="2">
    <location>
        <begin position="323"/>
        <end position="353"/>
    </location>
</feature>
<evidence type="ECO:0000256" key="1">
    <source>
        <dbReference type="ARBA" id="ARBA00022737"/>
    </source>
</evidence>
<protein>
    <submittedName>
        <fullName evidence="4">Nucleotide excision repair factor NEF2, RAD4/CUT5 component</fullName>
    </submittedName>
</protein>
<accession>A0A0F7SJL4</accession>
<feature type="region of interest" description="Disordered" evidence="2">
    <location>
        <begin position="1"/>
        <end position="67"/>
    </location>
</feature>
<dbReference type="CDD" id="cd17731">
    <property type="entry name" value="BRCT_TopBP1_rpt2_like"/>
    <property type="match status" value="1"/>
</dbReference>
<reference evidence="4" key="1">
    <citation type="submission" date="2014-08" db="EMBL/GenBank/DDBJ databases">
        <authorList>
            <person name="Sharma Rahul"/>
            <person name="Thines Marco"/>
        </authorList>
    </citation>
    <scope>NUCLEOTIDE SEQUENCE</scope>
</reference>
<dbReference type="GO" id="GO:0007095">
    <property type="term" value="P:mitotic G2 DNA damage checkpoint signaling"/>
    <property type="evidence" value="ECO:0007669"/>
    <property type="project" value="TreeGrafter"/>
</dbReference>
<sequence>MTLKTYSDPDPHNIILTMARGHQSTKIPGSRLRPPPPKEFTESSQPVASSSKRKRRSQIHVDTDEDDEVSTEVLNTVSRPFKGCIICFTGVPDKPTLFNKSHELGAQTEMNLTDTVTHLVSQDFTSEKYKVALSLGLPILSAEWIKDSHRIWTEGGEVDLPTSIAKHRLPIFRDLRICMSGFEIGPKRDEMIESIKQQKGFVSRVLDRSCTHLVTPTGVGEKVEWAKRVNTDLNLTLASGKPARKIKHVEVIETGTGKTKEVVVERDQQPIHVVWEEWVWDCLEAMGRWKEEDYRIEYPKDHLHRHTITQRVLQQDMALRGKDSTLYPQPLSPPTANSKQNVNSKSTNDDSERAVVKRFRRATSNNHLGVQGLVGDILSDIGVESDALPTVKTSNDAPTDEIVRLEDRQEGNDKTSDEGGIRNSKATTTTNLSKMSMSRSLLFSTTERSTLSPYRSFDRQASTSAPFAPLIPISVPDKSSSTRLDQDSIPPPSVLPFRGLTFLLRCGKGLVRRNMIDCVSELGGSIVSEEEAESVGVNYVVVKLRAGRPTRLSPLNSESTSESKEARFATHHWIENCYRDDKLYALDENIVHEPLSIELPVPGMSEVHMCSTRLSFREQEAVGKLMEAMGGTSDLTFHKRTTHLVCNPSEITGEKVKMANKWGTPVVSPDWVYSMAREGIVLPVERFVLANPTEHSVIVENRDGGGDRNPEEVGR</sequence>
<dbReference type="InterPro" id="IPR036420">
    <property type="entry name" value="BRCT_dom_sf"/>
</dbReference>
<feature type="region of interest" description="Disordered" evidence="2">
    <location>
        <begin position="389"/>
        <end position="426"/>
    </location>
</feature>
<dbReference type="Pfam" id="PF12738">
    <property type="entry name" value="PTCB-BRCT"/>
    <property type="match status" value="3"/>
</dbReference>
<evidence type="ECO:0000259" key="3">
    <source>
        <dbReference type="PROSITE" id="PS50172"/>
    </source>
</evidence>
<dbReference type="EMBL" id="LN483211">
    <property type="protein sequence ID" value="CDZ97539.1"/>
    <property type="molecule type" value="Genomic_DNA"/>
</dbReference>
<dbReference type="SUPFAM" id="SSF52113">
    <property type="entry name" value="BRCT domain"/>
    <property type="match status" value="3"/>
</dbReference>
<feature type="domain" description="BRCT" evidence="3">
    <location>
        <begin position="76"/>
        <end position="148"/>
    </location>
</feature>